<dbReference type="AlphaFoldDB" id="A0A9D4QRR9"/>
<reference evidence="1" key="2">
    <citation type="submission" date="2020-11" db="EMBL/GenBank/DDBJ databases">
        <authorList>
            <person name="McCartney M.A."/>
            <person name="Auch B."/>
            <person name="Kono T."/>
            <person name="Mallez S."/>
            <person name="Becker A."/>
            <person name="Gohl D.M."/>
            <person name="Silverstein K.A.T."/>
            <person name="Koren S."/>
            <person name="Bechman K.B."/>
            <person name="Herman A."/>
            <person name="Abrahante J.E."/>
            <person name="Garbe J."/>
        </authorList>
    </citation>
    <scope>NUCLEOTIDE SEQUENCE</scope>
    <source>
        <strain evidence="1">Duluth1</strain>
        <tissue evidence="1">Whole animal</tissue>
    </source>
</reference>
<comment type="caution">
    <text evidence="1">The sequence shown here is derived from an EMBL/GenBank/DDBJ whole genome shotgun (WGS) entry which is preliminary data.</text>
</comment>
<gene>
    <name evidence="1" type="ORF">DPMN_114189</name>
</gene>
<sequence length="52" mass="5745">MQHSMSCSPPASKELCLPGEQLPDIHGLGLLSRCHQEMSDKTLDLHQESKSI</sequence>
<proteinExistence type="predicted"/>
<protein>
    <submittedName>
        <fullName evidence="1">Uncharacterized protein</fullName>
    </submittedName>
</protein>
<name>A0A9D4QRR9_DREPO</name>
<dbReference type="Proteomes" id="UP000828390">
    <property type="component" value="Unassembled WGS sequence"/>
</dbReference>
<evidence type="ECO:0000313" key="1">
    <source>
        <dbReference type="EMBL" id="KAH3840733.1"/>
    </source>
</evidence>
<organism evidence="1 2">
    <name type="scientific">Dreissena polymorpha</name>
    <name type="common">Zebra mussel</name>
    <name type="synonym">Mytilus polymorpha</name>
    <dbReference type="NCBI Taxonomy" id="45954"/>
    <lineage>
        <taxon>Eukaryota</taxon>
        <taxon>Metazoa</taxon>
        <taxon>Spiralia</taxon>
        <taxon>Lophotrochozoa</taxon>
        <taxon>Mollusca</taxon>
        <taxon>Bivalvia</taxon>
        <taxon>Autobranchia</taxon>
        <taxon>Heteroconchia</taxon>
        <taxon>Euheterodonta</taxon>
        <taxon>Imparidentia</taxon>
        <taxon>Neoheterodontei</taxon>
        <taxon>Myida</taxon>
        <taxon>Dreissenoidea</taxon>
        <taxon>Dreissenidae</taxon>
        <taxon>Dreissena</taxon>
    </lineage>
</organism>
<keyword evidence="2" id="KW-1185">Reference proteome</keyword>
<accession>A0A9D4QRR9</accession>
<evidence type="ECO:0000313" key="2">
    <source>
        <dbReference type="Proteomes" id="UP000828390"/>
    </source>
</evidence>
<reference evidence="1" key="1">
    <citation type="journal article" date="2019" name="bioRxiv">
        <title>The Genome of the Zebra Mussel, Dreissena polymorpha: A Resource for Invasive Species Research.</title>
        <authorList>
            <person name="McCartney M.A."/>
            <person name="Auch B."/>
            <person name="Kono T."/>
            <person name="Mallez S."/>
            <person name="Zhang Y."/>
            <person name="Obille A."/>
            <person name="Becker A."/>
            <person name="Abrahante J.E."/>
            <person name="Garbe J."/>
            <person name="Badalamenti J.P."/>
            <person name="Herman A."/>
            <person name="Mangelson H."/>
            <person name="Liachko I."/>
            <person name="Sullivan S."/>
            <person name="Sone E.D."/>
            <person name="Koren S."/>
            <person name="Silverstein K.A.T."/>
            <person name="Beckman K.B."/>
            <person name="Gohl D.M."/>
        </authorList>
    </citation>
    <scope>NUCLEOTIDE SEQUENCE</scope>
    <source>
        <strain evidence="1">Duluth1</strain>
        <tissue evidence="1">Whole animal</tissue>
    </source>
</reference>
<dbReference type="EMBL" id="JAIWYP010000004">
    <property type="protein sequence ID" value="KAH3840733.1"/>
    <property type="molecule type" value="Genomic_DNA"/>
</dbReference>